<proteinExistence type="predicted"/>
<organism evidence="2 3">
    <name type="scientific">Lysobacter helvus</name>
    <dbReference type="NCBI Taxonomy" id="2675059"/>
    <lineage>
        <taxon>Bacteria</taxon>
        <taxon>Pseudomonadati</taxon>
        <taxon>Pseudomonadota</taxon>
        <taxon>Gammaproteobacteria</taxon>
        <taxon>Lysobacterales</taxon>
        <taxon>Lysobacteraceae</taxon>
        <taxon>Lysobacter</taxon>
    </lineage>
</organism>
<feature type="signal peptide" evidence="1">
    <location>
        <begin position="1"/>
        <end position="19"/>
    </location>
</feature>
<evidence type="ECO:0000313" key="3">
    <source>
        <dbReference type="Proteomes" id="UP000680514"/>
    </source>
</evidence>
<gene>
    <name evidence="2" type="ORF">LYSHEL_06420</name>
</gene>
<keyword evidence="1" id="KW-0732">Signal</keyword>
<evidence type="ECO:0000313" key="2">
    <source>
        <dbReference type="EMBL" id="BCT94771.1"/>
    </source>
</evidence>
<evidence type="ECO:0008006" key="4">
    <source>
        <dbReference type="Google" id="ProtNLM"/>
    </source>
</evidence>
<evidence type="ECO:0000256" key="1">
    <source>
        <dbReference type="SAM" id="SignalP"/>
    </source>
</evidence>
<feature type="chain" id="PRO_5046649793" description="Secreted protein" evidence="1">
    <location>
        <begin position="20"/>
        <end position="160"/>
    </location>
</feature>
<dbReference type="RefSeq" id="WP_244858644.1">
    <property type="nucleotide sequence ID" value="NZ_AP024546.1"/>
</dbReference>
<name>A0ABM7QBA4_9GAMM</name>
<protein>
    <recommendedName>
        <fullName evidence="4">Secreted protein</fullName>
    </recommendedName>
</protein>
<reference evidence="2 3" key="1">
    <citation type="submission" date="2021-03" db="EMBL/GenBank/DDBJ databases">
        <title>Complete Genome Sequences of Two Lysobacter Strains Isolated from Sea Water (Lysobacter caseinilyticus) and Soil (Lysobacter helvus) in South Korea.</title>
        <authorList>
            <person name="Watanabe Y."/>
            <person name="Arakawa K."/>
        </authorList>
    </citation>
    <scope>NUCLEOTIDE SEQUENCE [LARGE SCALE GENOMIC DNA]</scope>
    <source>
        <strain evidence="2 3">D10</strain>
    </source>
</reference>
<dbReference type="Proteomes" id="UP000680514">
    <property type="component" value="Chromosome"/>
</dbReference>
<sequence>MKRRTLALVLACFVTGAIAATTWVDLEHRFTKEQLHATGLDTLTAAQLAELNRLLRDDAEAAPAPVAASAPHAEREPERSRFIGFNDEPIESTLVGTLNGWEPGTEFALANGQRWKVLKGHYTLSKPLQAPKVKVVPGAAGRWFFRLDDDTPGARVYRVD</sequence>
<accession>A0ABM7QBA4</accession>
<keyword evidence="3" id="KW-1185">Reference proteome</keyword>
<dbReference type="EMBL" id="AP024546">
    <property type="protein sequence ID" value="BCT94771.1"/>
    <property type="molecule type" value="Genomic_DNA"/>
</dbReference>